<reference evidence="4" key="1">
    <citation type="submission" date="2020-11" db="EMBL/GenBank/DDBJ databases">
        <title>Bacterial whole genome sequence for Panacibacter sp. DH6.</title>
        <authorList>
            <person name="Le V."/>
            <person name="Ko S."/>
            <person name="Ahn C.-Y."/>
            <person name="Oh H.-M."/>
        </authorList>
    </citation>
    <scope>NUCLEOTIDE SEQUENCE</scope>
    <source>
        <strain evidence="4">DH6</strain>
    </source>
</reference>
<evidence type="ECO:0000256" key="1">
    <source>
        <dbReference type="ARBA" id="ARBA00022679"/>
    </source>
</evidence>
<dbReference type="RefSeq" id="WP_196989141.1">
    <property type="nucleotide sequence ID" value="NZ_JADWYR010000001.1"/>
</dbReference>
<name>A0A931E4D9_9BACT</name>
<dbReference type="InterPro" id="IPR000182">
    <property type="entry name" value="GNAT_dom"/>
</dbReference>
<dbReference type="Pfam" id="PF00583">
    <property type="entry name" value="Acetyltransf_1"/>
    <property type="match status" value="1"/>
</dbReference>
<feature type="domain" description="N-acetyltransferase" evidence="3">
    <location>
        <begin position="15"/>
        <end position="184"/>
    </location>
</feature>
<protein>
    <submittedName>
        <fullName evidence="4">GNAT family N-acetyltransferase</fullName>
    </submittedName>
</protein>
<dbReference type="CDD" id="cd04301">
    <property type="entry name" value="NAT_SF"/>
    <property type="match status" value="1"/>
</dbReference>
<dbReference type="GO" id="GO:0016747">
    <property type="term" value="F:acyltransferase activity, transferring groups other than amino-acyl groups"/>
    <property type="evidence" value="ECO:0007669"/>
    <property type="project" value="InterPro"/>
</dbReference>
<dbReference type="EMBL" id="JADWYR010000001">
    <property type="protein sequence ID" value="MBG9375065.1"/>
    <property type="molecule type" value="Genomic_DNA"/>
</dbReference>
<evidence type="ECO:0000256" key="2">
    <source>
        <dbReference type="ARBA" id="ARBA00023315"/>
    </source>
</evidence>
<organism evidence="4 5">
    <name type="scientific">Panacibacter microcysteis</name>
    <dbReference type="NCBI Taxonomy" id="2793269"/>
    <lineage>
        <taxon>Bacteria</taxon>
        <taxon>Pseudomonadati</taxon>
        <taxon>Bacteroidota</taxon>
        <taxon>Chitinophagia</taxon>
        <taxon>Chitinophagales</taxon>
        <taxon>Chitinophagaceae</taxon>
        <taxon>Panacibacter</taxon>
    </lineage>
</organism>
<accession>A0A931E4D9</accession>
<keyword evidence="2" id="KW-0012">Acyltransferase</keyword>
<sequence>MFAPGMILLKDGRSVDMRLLHEHDAPALLQYLNALSAASKSRFGPHAFDEATVNDICNHLPGDDTARYVAWLGNDIKAYMLVKRGMIAFDAERYAQLHMHFDAATTVTYAPSVADDFQNTGLGSAMFTIIVDALKEQGCTSIILWGGVQATNSRAVHFYGKFGFTPVAHFWHDDKDNIDMVLTL</sequence>
<dbReference type="Proteomes" id="UP000628448">
    <property type="component" value="Unassembled WGS sequence"/>
</dbReference>
<dbReference type="SUPFAM" id="SSF55729">
    <property type="entry name" value="Acyl-CoA N-acyltransferases (Nat)"/>
    <property type="match status" value="1"/>
</dbReference>
<evidence type="ECO:0000313" key="5">
    <source>
        <dbReference type="Proteomes" id="UP000628448"/>
    </source>
</evidence>
<dbReference type="InterPro" id="IPR016181">
    <property type="entry name" value="Acyl_CoA_acyltransferase"/>
</dbReference>
<evidence type="ECO:0000313" key="4">
    <source>
        <dbReference type="EMBL" id="MBG9375065.1"/>
    </source>
</evidence>
<proteinExistence type="predicted"/>
<keyword evidence="5" id="KW-1185">Reference proteome</keyword>
<dbReference type="InterPro" id="IPR050832">
    <property type="entry name" value="Bact_Acetyltransf"/>
</dbReference>
<keyword evidence="1" id="KW-0808">Transferase</keyword>
<dbReference type="PANTHER" id="PTHR43877">
    <property type="entry name" value="AMINOALKYLPHOSPHONATE N-ACETYLTRANSFERASE-RELATED-RELATED"/>
    <property type="match status" value="1"/>
</dbReference>
<evidence type="ECO:0000259" key="3">
    <source>
        <dbReference type="PROSITE" id="PS51186"/>
    </source>
</evidence>
<dbReference type="AlphaFoldDB" id="A0A931E4D9"/>
<dbReference type="PROSITE" id="PS51186">
    <property type="entry name" value="GNAT"/>
    <property type="match status" value="1"/>
</dbReference>
<comment type="caution">
    <text evidence="4">The sequence shown here is derived from an EMBL/GenBank/DDBJ whole genome shotgun (WGS) entry which is preliminary data.</text>
</comment>
<dbReference type="Gene3D" id="3.40.630.30">
    <property type="match status" value="1"/>
</dbReference>
<gene>
    <name evidence="4" type="ORF">I5907_02410</name>
</gene>